<proteinExistence type="predicted"/>
<dbReference type="InterPro" id="IPR050494">
    <property type="entry name" value="Ser_Thr_dual-spec_kinase"/>
</dbReference>
<keyword evidence="3 6" id="KW-0547">Nucleotide-binding</keyword>
<feature type="domain" description="Protein kinase" evidence="8">
    <location>
        <begin position="506"/>
        <end position="844"/>
    </location>
</feature>
<feature type="compositionally biased region" description="Low complexity" evidence="7">
    <location>
        <begin position="143"/>
        <end position="154"/>
    </location>
</feature>
<feature type="compositionally biased region" description="Basic and acidic residues" evidence="7">
    <location>
        <begin position="76"/>
        <end position="108"/>
    </location>
</feature>
<dbReference type="InterPro" id="IPR011009">
    <property type="entry name" value="Kinase-like_dom_sf"/>
</dbReference>
<feature type="compositionally biased region" description="Low complexity" evidence="7">
    <location>
        <begin position="167"/>
        <end position="184"/>
    </location>
</feature>
<evidence type="ECO:0000256" key="2">
    <source>
        <dbReference type="ARBA" id="ARBA00022679"/>
    </source>
</evidence>
<gene>
    <name evidence="9" type="ORF">BU16DRAFT_251678</name>
</gene>
<keyword evidence="10" id="KW-1185">Reference proteome</keyword>
<sequence>MSAMDRRTSGSGGGIVDRSVEHKAKVFSQPASNTYVDTSVRLASNSHSPKPYNGRYERYQSRSRSRSPYRHPTSPRGEKRPRDSHSYRDEDRVDSRRFRVHYDEDRRPPQMNGRHQVSYADIDKGESDSFRGGRDKYNDGRQNRAGRAGNANNRGRSDRRGRDGQYDRYGQGSYGNNGNRNRGGYTNGQNGGGYNNGQNGGYYRNSREPSMGQEGHNGWQNDGSRRNSRDLSVSNRGDTQQHIQNFRSPAENHPRHSQQETAKYTVRNLPAKGVDAKLPGDAISAPPTIDPPEDPDIDYDNLPVVDEDAEIAKRRAKRAALLAKTAAKKLELPLIQQALLGSTSGPDSPAIGTPADGTDRSVSPATPGAGTPGESNATNSPAVFVVNANGGPPKADEEYSPLGEDDGPSAADYDPTVDQAKDRLRAEQQTIQKIDDGHDSKDDVDMFADTDSDDDDMFAAETPVKTRRASSGATKPQLLGENMMSKWVDQENYYVIRVGELVAGRYVVEQELGKGMFSGVIRATDLQTKGRMVAIKIIRKNDTMKNIGQKEIRFLEKVNAADPSDKKHIVRYFGQFDHKKHLCLVFENLDMNVREVLKKYGGTGGLALEAVKAFARQIFIGLDFLHKQELIHADFKPDNLLVNDTHKGLKICDLGSACEPHETLELGDYLVSRFYRAPEIILGGSITSAIDIWAAGCTLFELWTGEILFRGDSNNQMLRAMMEVRGKFPLKQLKKGEKSGRYFNDDESFVSIGKDPMNPGKVTPRPLHSVHLSHFIQRVSKTLVFNKPYEKRSLRDMVKAAANGLETQPDAKELIAFTHLLEKCLDLKWEKRISAADALKHEWFKR</sequence>
<protein>
    <submittedName>
        <fullName evidence="9">Kinase-like protein</fullName>
    </submittedName>
</protein>
<dbReference type="PROSITE" id="PS50011">
    <property type="entry name" value="PROTEIN_KINASE_DOM"/>
    <property type="match status" value="1"/>
</dbReference>
<feature type="compositionally biased region" description="Basic and acidic residues" evidence="7">
    <location>
        <begin position="121"/>
        <end position="142"/>
    </location>
</feature>
<organism evidence="9 10">
    <name type="scientific">Lophium mytilinum</name>
    <dbReference type="NCBI Taxonomy" id="390894"/>
    <lineage>
        <taxon>Eukaryota</taxon>
        <taxon>Fungi</taxon>
        <taxon>Dikarya</taxon>
        <taxon>Ascomycota</taxon>
        <taxon>Pezizomycotina</taxon>
        <taxon>Dothideomycetes</taxon>
        <taxon>Pleosporomycetidae</taxon>
        <taxon>Mytilinidiales</taxon>
        <taxon>Mytilinidiaceae</taxon>
        <taxon>Lophium</taxon>
    </lineage>
</organism>
<feature type="compositionally biased region" description="Polar residues" evidence="7">
    <location>
        <begin position="29"/>
        <end position="48"/>
    </location>
</feature>
<feature type="compositionally biased region" description="Basic and acidic residues" evidence="7">
    <location>
        <begin position="155"/>
        <end position="166"/>
    </location>
</feature>
<name>A0A6A6R9U6_9PEZI</name>
<dbReference type="GO" id="GO:0005524">
    <property type="term" value="F:ATP binding"/>
    <property type="evidence" value="ECO:0007669"/>
    <property type="project" value="UniProtKB-UniRule"/>
</dbReference>
<evidence type="ECO:0000256" key="1">
    <source>
        <dbReference type="ARBA" id="ARBA00022527"/>
    </source>
</evidence>
<feature type="region of interest" description="Disordered" evidence="7">
    <location>
        <begin position="1"/>
        <end position="240"/>
    </location>
</feature>
<dbReference type="SUPFAM" id="SSF56112">
    <property type="entry name" value="Protein kinase-like (PK-like)"/>
    <property type="match status" value="1"/>
</dbReference>
<evidence type="ECO:0000256" key="6">
    <source>
        <dbReference type="PROSITE-ProRule" id="PRU10141"/>
    </source>
</evidence>
<evidence type="ECO:0000256" key="4">
    <source>
        <dbReference type="ARBA" id="ARBA00022777"/>
    </source>
</evidence>
<reference evidence="9" key="1">
    <citation type="journal article" date="2020" name="Stud. Mycol.">
        <title>101 Dothideomycetes genomes: a test case for predicting lifestyles and emergence of pathogens.</title>
        <authorList>
            <person name="Haridas S."/>
            <person name="Albert R."/>
            <person name="Binder M."/>
            <person name="Bloem J."/>
            <person name="Labutti K."/>
            <person name="Salamov A."/>
            <person name="Andreopoulos B."/>
            <person name="Baker S."/>
            <person name="Barry K."/>
            <person name="Bills G."/>
            <person name="Bluhm B."/>
            <person name="Cannon C."/>
            <person name="Castanera R."/>
            <person name="Culley D."/>
            <person name="Daum C."/>
            <person name="Ezra D."/>
            <person name="Gonzalez J."/>
            <person name="Henrissat B."/>
            <person name="Kuo A."/>
            <person name="Liang C."/>
            <person name="Lipzen A."/>
            <person name="Lutzoni F."/>
            <person name="Magnuson J."/>
            <person name="Mondo S."/>
            <person name="Nolan M."/>
            <person name="Ohm R."/>
            <person name="Pangilinan J."/>
            <person name="Park H.-J."/>
            <person name="Ramirez L."/>
            <person name="Alfaro M."/>
            <person name="Sun H."/>
            <person name="Tritt A."/>
            <person name="Yoshinaga Y."/>
            <person name="Zwiers L.-H."/>
            <person name="Turgeon B."/>
            <person name="Goodwin S."/>
            <person name="Spatafora J."/>
            <person name="Crous P."/>
            <person name="Grigoriev I."/>
        </authorList>
    </citation>
    <scope>NUCLEOTIDE SEQUENCE</scope>
    <source>
        <strain evidence="9">CBS 269.34</strain>
    </source>
</reference>
<dbReference type="PROSITE" id="PS00108">
    <property type="entry name" value="PROTEIN_KINASE_ST"/>
    <property type="match status" value="1"/>
</dbReference>
<keyword evidence="2" id="KW-0808">Transferase</keyword>
<evidence type="ECO:0000256" key="3">
    <source>
        <dbReference type="ARBA" id="ARBA00022741"/>
    </source>
</evidence>
<dbReference type="EMBL" id="MU004183">
    <property type="protein sequence ID" value="KAF2500570.1"/>
    <property type="molecule type" value="Genomic_DNA"/>
</dbReference>
<dbReference type="PANTHER" id="PTHR24058">
    <property type="entry name" value="DUAL SPECIFICITY PROTEIN KINASE"/>
    <property type="match status" value="1"/>
</dbReference>
<evidence type="ECO:0000256" key="7">
    <source>
        <dbReference type="SAM" id="MobiDB-lite"/>
    </source>
</evidence>
<dbReference type="GO" id="GO:0004674">
    <property type="term" value="F:protein serine/threonine kinase activity"/>
    <property type="evidence" value="ECO:0007669"/>
    <property type="project" value="UniProtKB-KW"/>
</dbReference>
<dbReference type="InterPro" id="IPR000719">
    <property type="entry name" value="Prot_kinase_dom"/>
</dbReference>
<dbReference type="Proteomes" id="UP000799750">
    <property type="component" value="Unassembled WGS sequence"/>
</dbReference>
<dbReference type="PROSITE" id="PS00107">
    <property type="entry name" value="PROTEIN_KINASE_ATP"/>
    <property type="match status" value="1"/>
</dbReference>
<evidence type="ECO:0000313" key="10">
    <source>
        <dbReference type="Proteomes" id="UP000799750"/>
    </source>
</evidence>
<dbReference type="Gene3D" id="1.10.510.10">
    <property type="entry name" value="Transferase(Phosphotransferase) domain 1"/>
    <property type="match status" value="1"/>
</dbReference>
<dbReference type="OrthoDB" id="9332038at2759"/>
<dbReference type="AlphaFoldDB" id="A0A6A6R9U6"/>
<dbReference type="InterPro" id="IPR008271">
    <property type="entry name" value="Ser/Thr_kinase_AS"/>
</dbReference>
<dbReference type="Pfam" id="PF00069">
    <property type="entry name" value="Pkinase"/>
    <property type="match status" value="1"/>
</dbReference>
<dbReference type="InterPro" id="IPR017441">
    <property type="entry name" value="Protein_kinase_ATP_BS"/>
</dbReference>
<evidence type="ECO:0000313" key="9">
    <source>
        <dbReference type="EMBL" id="KAF2500570.1"/>
    </source>
</evidence>
<keyword evidence="4 9" id="KW-0418">Kinase</keyword>
<feature type="region of interest" description="Disordered" evidence="7">
    <location>
        <begin position="341"/>
        <end position="415"/>
    </location>
</feature>
<feature type="region of interest" description="Disordered" evidence="7">
    <location>
        <begin position="277"/>
        <end position="296"/>
    </location>
</feature>
<feature type="binding site" evidence="6">
    <location>
        <position position="540"/>
    </location>
    <ligand>
        <name>ATP</name>
        <dbReference type="ChEBI" id="CHEBI:30616"/>
    </ligand>
</feature>
<dbReference type="Gene3D" id="3.30.200.20">
    <property type="entry name" value="Phosphorylase Kinase, domain 1"/>
    <property type="match status" value="1"/>
</dbReference>
<evidence type="ECO:0000259" key="8">
    <source>
        <dbReference type="PROSITE" id="PS50011"/>
    </source>
</evidence>
<feature type="compositionally biased region" description="Polar residues" evidence="7">
    <location>
        <begin position="230"/>
        <end position="240"/>
    </location>
</feature>
<evidence type="ECO:0000256" key="5">
    <source>
        <dbReference type="ARBA" id="ARBA00022840"/>
    </source>
</evidence>
<keyword evidence="5 6" id="KW-0067">ATP-binding</keyword>
<keyword evidence="1" id="KW-0723">Serine/threonine-protein kinase</keyword>
<dbReference type="PANTHER" id="PTHR24058:SF103">
    <property type="entry name" value="SERINE_THREONINE-PROTEIN KINASE PRP4 HOMOLOG"/>
    <property type="match status" value="1"/>
</dbReference>
<feature type="compositionally biased region" description="Gly residues" evidence="7">
    <location>
        <begin position="185"/>
        <end position="200"/>
    </location>
</feature>
<accession>A0A6A6R9U6</accession>